<sequence>MQSLNIIGAGRVGRTLGRLAVGSGAYRVVDCLARSLASATVAVDFIGAGRACLALDGLQPADLWLLTVPDDAIAGVAQALLASGVVRPGCVVFHASGAAEAELLAPLRAAGAYVASLHPAFSFADPARAVEQFAGTMCALEGDAVACVALRDFAAAIGARPFALAPGGKAAYHAALSVASNYLVTLTDMARQLARQGGVDEQLLPALLGQLMQGSLANALSMGPQAALTGPVVRGDVATVARHLAVLPANWQPAYRALGERTVALAGERLSADAQQRLLALLQG</sequence>
<dbReference type="PANTHER" id="PTHR40459:SF1">
    <property type="entry name" value="CONSERVED HYPOTHETICAL ALANINE AND LEUCINE RICH PROTEIN"/>
    <property type="match status" value="1"/>
</dbReference>
<keyword evidence="4" id="KW-1185">Reference proteome</keyword>
<evidence type="ECO:0000259" key="1">
    <source>
        <dbReference type="Pfam" id="PF10727"/>
    </source>
</evidence>
<name>A0A454JGZ3_9NEIS</name>
<protein>
    <submittedName>
        <fullName evidence="3">DUF2520 domain-containing protein</fullName>
    </submittedName>
</protein>
<feature type="domain" description="DUF2520" evidence="2">
    <location>
        <begin position="137"/>
        <end position="262"/>
    </location>
</feature>
<dbReference type="InterPro" id="IPR008927">
    <property type="entry name" value="6-PGluconate_DH-like_C_sf"/>
</dbReference>
<dbReference type="InterPro" id="IPR018931">
    <property type="entry name" value="DUF2520"/>
</dbReference>
<dbReference type="Gene3D" id="1.10.1040.20">
    <property type="entry name" value="ProC-like, C-terminal domain"/>
    <property type="match status" value="1"/>
</dbReference>
<proteinExistence type="predicted"/>
<gene>
    <name evidence="3" type="ORF">EAY64_13115</name>
</gene>
<dbReference type="AlphaFoldDB" id="A0A454JGZ3"/>
<dbReference type="SUPFAM" id="SSF51735">
    <property type="entry name" value="NAD(P)-binding Rossmann-fold domains"/>
    <property type="match status" value="1"/>
</dbReference>
<dbReference type="SUPFAM" id="SSF48179">
    <property type="entry name" value="6-phosphogluconate dehydrogenase C-terminal domain-like"/>
    <property type="match status" value="1"/>
</dbReference>
<dbReference type="EMBL" id="RFAR01000052">
    <property type="protein sequence ID" value="RMC95995.1"/>
    <property type="molecule type" value="Genomic_DNA"/>
</dbReference>
<dbReference type="InterPro" id="IPR036291">
    <property type="entry name" value="NAD(P)-bd_dom_sf"/>
</dbReference>
<dbReference type="PANTHER" id="PTHR40459">
    <property type="entry name" value="CONSERVED HYPOTHETICAL ALANINE AND LEUCINE RICH PROTEIN"/>
    <property type="match status" value="1"/>
</dbReference>
<dbReference type="InterPro" id="IPR037108">
    <property type="entry name" value="TM1727-like_C_sf"/>
</dbReference>
<organism evidence="3 4">
    <name type="scientific">Aquitalea palustris</name>
    <dbReference type="NCBI Taxonomy" id="2480983"/>
    <lineage>
        <taxon>Bacteria</taxon>
        <taxon>Pseudomonadati</taxon>
        <taxon>Pseudomonadota</taxon>
        <taxon>Betaproteobacteria</taxon>
        <taxon>Neisseriales</taxon>
        <taxon>Chromobacteriaceae</taxon>
        <taxon>Aquitalea</taxon>
    </lineage>
</organism>
<dbReference type="Pfam" id="PF10728">
    <property type="entry name" value="DUF2520"/>
    <property type="match status" value="1"/>
</dbReference>
<dbReference type="RefSeq" id="WP_103525198.1">
    <property type="nucleotide sequence ID" value="NZ_JAIZDC010000002.1"/>
</dbReference>
<evidence type="ECO:0000313" key="3">
    <source>
        <dbReference type="EMBL" id="RMC95995.1"/>
    </source>
</evidence>
<evidence type="ECO:0000313" key="4">
    <source>
        <dbReference type="Proteomes" id="UP000274139"/>
    </source>
</evidence>
<dbReference type="Pfam" id="PF10727">
    <property type="entry name" value="Rossmann-like"/>
    <property type="match status" value="1"/>
</dbReference>
<dbReference type="OrthoDB" id="8650434at2"/>
<evidence type="ECO:0000259" key="2">
    <source>
        <dbReference type="Pfam" id="PF10728"/>
    </source>
</evidence>
<accession>A0A454JGZ3</accession>
<reference evidence="3 4" key="1">
    <citation type="submission" date="2018-10" db="EMBL/GenBank/DDBJ databases">
        <title>Draft genome sequence of Aquitalea MWU14-2217 isolated from a wild cranberry bog in Provincetown, Massachusetts.</title>
        <authorList>
            <person name="Ebadzadsahrai G."/>
            <person name="Soby S."/>
        </authorList>
    </citation>
    <scope>NUCLEOTIDE SEQUENCE [LARGE SCALE GENOMIC DNA]</scope>
    <source>
        <strain evidence="3 4">MWU14-2217</strain>
    </source>
</reference>
<dbReference type="InterPro" id="IPR019665">
    <property type="entry name" value="OxRdtase/DH_put_Rossmann_dom"/>
</dbReference>
<feature type="domain" description="Putative oxidoreductase/dehydrogenase Rossmann-like" evidence="1">
    <location>
        <begin position="3"/>
        <end position="119"/>
    </location>
</feature>
<dbReference type="Proteomes" id="UP000274139">
    <property type="component" value="Unassembled WGS sequence"/>
</dbReference>
<comment type="caution">
    <text evidence="3">The sequence shown here is derived from an EMBL/GenBank/DDBJ whole genome shotgun (WGS) entry which is preliminary data.</text>
</comment>
<dbReference type="Gene3D" id="3.40.50.720">
    <property type="entry name" value="NAD(P)-binding Rossmann-like Domain"/>
    <property type="match status" value="1"/>
</dbReference>